<reference evidence="1" key="1">
    <citation type="submission" date="2020-03" db="EMBL/GenBank/DDBJ databases">
        <title>The deep terrestrial virosphere.</title>
        <authorList>
            <person name="Holmfeldt K."/>
            <person name="Nilsson E."/>
            <person name="Simone D."/>
            <person name="Lopez-Fernandez M."/>
            <person name="Wu X."/>
            <person name="de Brujin I."/>
            <person name="Lundin D."/>
            <person name="Andersson A."/>
            <person name="Bertilsson S."/>
            <person name="Dopson M."/>
        </authorList>
    </citation>
    <scope>NUCLEOTIDE SEQUENCE</scope>
    <source>
        <strain evidence="1">MM171A00780</strain>
        <strain evidence="2">MM171B01176</strain>
    </source>
</reference>
<dbReference type="EMBL" id="MT143673">
    <property type="protein sequence ID" value="QJA99900.1"/>
    <property type="molecule type" value="Genomic_DNA"/>
</dbReference>
<evidence type="ECO:0000313" key="1">
    <source>
        <dbReference type="EMBL" id="QJA99900.1"/>
    </source>
</evidence>
<protein>
    <submittedName>
        <fullName evidence="1">Uncharacterized protein</fullName>
    </submittedName>
</protein>
<proteinExistence type="predicted"/>
<dbReference type="AlphaFoldDB" id="A0A6M3LWY1"/>
<gene>
    <name evidence="1" type="ORF">MM171A00780_0009</name>
    <name evidence="2" type="ORF">MM171B01176_0004</name>
</gene>
<name>A0A6M3LWY1_9ZZZZ</name>
<accession>A0A6M3LWY1</accession>
<evidence type="ECO:0000313" key="2">
    <source>
        <dbReference type="EMBL" id="QJB02549.1"/>
    </source>
</evidence>
<sequence>MADTLKFDVACITPETKTAFAYRAQEVLRLEHNIVGKWFREGIKQAEYDQLSASVKTMFKYSELLLSEKDWKRYLVDIFTIKNKTICHSINENTALLLLSTKYDINLDNLLETK</sequence>
<organism evidence="1">
    <name type="scientific">viral metagenome</name>
    <dbReference type="NCBI Taxonomy" id="1070528"/>
    <lineage>
        <taxon>unclassified sequences</taxon>
        <taxon>metagenomes</taxon>
        <taxon>organismal metagenomes</taxon>
    </lineage>
</organism>
<dbReference type="EMBL" id="MT143792">
    <property type="protein sequence ID" value="QJB02549.1"/>
    <property type="molecule type" value="Genomic_DNA"/>
</dbReference>